<name>A0AAN7XE79_ELEMC</name>
<evidence type="ECO:0000256" key="12">
    <source>
        <dbReference type="PIRNR" id="PIRNR018425"/>
    </source>
</evidence>
<comment type="catalytic activity">
    <reaction evidence="11 12">
        <text>RNA(n) + ATP = RNA(n)-3'-adenine ribonucleotide + diphosphate</text>
        <dbReference type="Rhea" id="RHEA:11332"/>
        <dbReference type="Rhea" id="RHEA-COMP:14527"/>
        <dbReference type="Rhea" id="RHEA-COMP:17347"/>
        <dbReference type="ChEBI" id="CHEBI:30616"/>
        <dbReference type="ChEBI" id="CHEBI:33019"/>
        <dbReference type="ChEBI" id="CHEBI:140395"/>
        <dbReference type="ChEBI" id="CHEBI:173115"/>
        <dbReference type="EC" id="2.7.7.19"/>
    </reaction>
</comment>
<feature type="binding site" evidence="13">
    <location>
        <begin position="109"/>
        <end position="111"/>
    </location>
    <ligand>
        <name>ATP</name>
        <dbReference type="ChEBI" id="CHEBI:30616"/>
    </ligand>
</feature>
<keyword evidence="7 12" id="KW-0547">Nucleotide-binding</keyword>
<dbReference type="EC" id="2.7.7.19" evidence="12"/>
<dbReference type="Proteomes" id="UP001346869">
    <property type="component" value="Unassembled WGS sequence"/>
</dbReference>
<keyword evidence="4 12" id="KW-0507">mRNA processing</keyword>
<reference evidence="19 20" key="1">
    <citation type="journal article" date="2023" name="Genes (Basel)">
        <title>Chromosome-Level Genome Assembly and Circadian Gene Repertoire of the Patagonia Blennie Eleginops maclovinus-The Closest Ancestral Proxy of Antarctic Cryonotothenioids.</title>
        <authorList>
            <person name="Cheng C.C."/>
            <person name="Rivera-Colon A.G."/>
            <person name="Minhas B.F."/>
            <person name="Wilson L."/>
            <person name="Rayamajhi N."/>
            <person name="Vargas-Chacoff L."/>
            <person name="Catchen J.M."/>
        </authorList>
    </citation>
    <scope>NUCLEOTIDE SEQUENCE [LARGE SCALE GENOMIC DNA]</scope>
    <source>
        <strain evidence="19">JMC-PN-2008</strain>
    </source>
</reference>
<dbReference type="InterPro" id="IPR011068">
    <property type="entry name" value="NuclTrfase_I-like_C"/>
</dbReference>
<keyword evidence="6 14" id="KW-0479">Metal-binding</keyword>
<feature type="domain" description="Poly(A) polymerase RNA-binding" evidence="16">
    <location>
        <begin position="355"/>
        <end position="411"/>
    </location>
</feature>
<dbReference type="EMBL" id="JAUZQC010000015">
    <property type="protein sequence ID" value="KAK5859110.1"/>
    <property type="molecule type" value="Genomic_DNA"/>
</dbReference>
<evidence type="ECO:0000256" key="5">
    <source>
        <dbReference type="ARBA" id="ARBA00022679"/>
    </source>
</evidence>
<evidence type="ECO:0000256" key="15">
    <source>
        <dbReference type="SAM" id="MobiDB-lite"/>
    </source>
</evidence>
<keyword evidence="9 14" id="KW-0460">Magnesium</keyword>
<dbReference type="PANTHER" id="PTHR10682">
    <property type="entry name" value="POLY A POLYMERASE"/>
    <property type="match status" value="1"/>
</dbReference>
<dbReference type="CDD" id="cd05402">
    <property type="entry name" value="NT_PAP_TUTase"/>
    <property type="match status" value="1"/>
</dbReference>
<feature type="binding site" evidence="14">
    <location>
        <position position="111"/>
    </location>
    <ligand>
        <name>Mg(2+)</name>
        <dbReference type="ChEBI" id="CHEBI:18420"/>
        <label>1</label>
        <note>catalytic</note>
    </ligand>
</feature>
<dbReference type="Pfam" id="PF20750">
    <property type="entry name" value="PAP_NTPase"/>
    <property type="match status" value="1"/>
</dbReference>
<feature type="domain" description="Poly(A) polymerase nucleotidyltransferase" evidence="18">
    <location>
        <begin position="27"/>
        <end position="210"/>
    </location>
</feature>
<keyword evidence="8 12" id="KW-0067">ATP-binding</keyword>
<sequence length="576" mass="65691">MCLFRHRRSKIAPSRPQQKVYAPPPPTREEECAKANDLIEILKSFGCFESNVELRHREHVVQRLQSLFREWLVEMCWEKNFPDIIPERVGGKLVPFGSHHLGVASKGADIDILCVGPGFLQRKDFFSSFVGKLKRQREVKDITAIEEAFVPVVKLSFEGIEIDLVFARVARNRVPEGMDLLREDWLLGMDIQSVRSLNGYRVTEEILRLVPNIQNFRLALRTIKLWAKQRNIYSNSLGFLGGISWAILVARICQEYPTASASTLVTMFFKEYNMWKWPNPIMLRELKDCHFNLPVWDPRVNQADRSHTMPIITPAYPMQNTAFNVTPSTLAIMKEEIQRGHTIASWSKLFEKPNFLRKYKHYILLQAASATEEQHPAWVGLVESRIRHLVVNLERHVLVTRAHINVQSYPECSKGNATAPIRTKWLIGLVFNEQGGKHLSIDLTPNLQRFSDIVYSVANRCQMFREGMTTSARYMSQKDFSWDLPQEPGRRVISEEPKPSGSRTMAAPAPSAMSHQATKRSRSPHSETSTKKFKSEVGPSKGVSLSQSKSGGLKRPHTPESGSPSKRVRTVLLKPT</sequence>
<evidence type="ECO:0000256" key="13">
    <source>
        <dbReference type="PIRSR" id="PIRSR018425-1"/>
    </source>
</evidence>
<proteinExistence type="inferred from homology"/>
<evidence type="ECO:0000256" key="14">
    <source>
        <dbReference type="PIRSR" id="PIRSR018425-2"/>
    </source>
</evidence>
<dbReference type="FunFam" id="3.30.460.10:FF:000002">
    <property type="entry name" value="Poly(A) polymerase alpha, putative"/>
    <property type="match status" value="1"/>
</dbReference>
<dbReference type="InterPro" id="IPR007012">
    <property type="entry name" value="PolA_pol_cen_dom"/>
</dbReference>
<evidence type="ECO:0000256" key="9">
    <source>
        <dbReference type="ARBA" id="ARBA00022842"/>
    </source>
</evidence>
<accession>A0AAN7XE79</accession>
<feature type="compositionally biased region" description="Basic and acidic residues" evidence="15">
    <location>
        <begin position="524"/>
        <end position="535"/>
    </location>
</feature>
<dbReference type="Gene3D" id="3.30.70.590">
    <property type="entry name" value="Poly(A) polymerase predicted RNA binding domain"/>
    <property type="match status" value="1"/>
</dbReference>
<dbReference type="Pfam" id="PF04928">
    <property type="entry name" value="PAP_central"/>
    <property type="match status" value="1"/>
</dbReference>
<feature type="binding site" evidence="13">
    <location>
        <position position="163"/>
    </location>
    <ligand>
        <name>ATP</name>
        <dbReference type="ChEBI" id="CHEBI:30616"/>
    </ligand>
</feature>
<comment type="subcellular location">
    <subcellularLocation>
        <location evidence="2 12">Nucleus</location>
    </subcellularLocation>
</comment>
<reference evidence="19 20" key="2">
    <citation type="journal article" date="2023" name="Mol. Biol. Evol.">
        <title>Genomics of Secondarily Temperate Adaptation in the Only Non-Antarctic Icefish.</title>
        <authorList>
            <person name="Rivera-Colon A.G."/>
            <person name="Rayamajhi N."/>
            <person name="Minhas B.F."/>
            <person name="Madrigal G."/>
            <person name="Bilyk K.T."/>
            <person name="Yoon V."/>
            <person name="Hune M."/>
            <person name="Gregory S."/>
            <person name="Cheng C.H.C."/>
            <person name="Catchen J.M."/>
        </authorList>
    </citation>
    <scope>NUCLEOTIDE SEQUENCE [LARGE SCALE GENOMIC DNA]</scope>
    <source>
        <strain evidence="19">JMC-PN-2008</strain>
    </source>
</reference>
<dbReference type="Pfam" id="PF04926">
    <property type="entry name" value="PAP_RNA-bind"/>
    <property type="match status" value="1"/>
</dbReference>
<dbReference type="InterPro" id="IPR007010">
    <property type="entry name" value="PolA_pol_RNA-bd_dom"/>
</dbReference>
<comment type="function">
    <text evidence="12">Polymerase that creates the 3'-poly(A) tail of mRNA's.</text>
</comment>
<comment type="cofactor">
    <cofactor evidence="1">
        <name>Mn(2+)</name>
        <dbReference type="ChEBI" id="CHEBI:29035"/>
    </cofactor>
</comment>
<dbReference type="GO" id="GO:0003723">
    <property type="term" value="F:RNA binding"/>
    <property type="evidence" value="ECO:0007669"/>
    <property type="project" value="UniProtKB-UniRule"/>
</dbReference>
<evidence type="ECO:0000256" key="1">
    <source>
        <dbReference type="ARBA" id="ARBA00001936"/>
    </source>
</evidence>
<feature type="binding site" evidence="13">
    <location>
        <position position="224"/>
    </location>
    <ligand>
        <name>ATP</name>
        <dbReference type="ChEBI" id="CHEBI:30616"/>
    </ligand>
</feature>
<feature type="binding site" evidence="14">
    <location>
        <position position="109"/>
    </location>
    <ligand>
        <name>Mg(2+)</name>
        <dbReference type="ChEBI" id="CHEBI:18420"/>
        <label>1</label>
        <note>catalytic</note>
    </ligand>
</feature>
<evidence type="ECO:0000256" key="4">
    <source>
        <dbReference type="ARBA" id="ARBA00022664"/>
    </source>
</evidence>
<dbReference type="InterPro" id="IPR048840">
    <property type="entry name" value="PolA_pol_NTPase"/>
</dbReference>
<dbReference type="GO" id="GO:0006397">
    <property type="term" value="P:mRNA processing"/>
    <property type="evidence" value="ECO:0007669"/>
    <property type="project" value="UniProtKB-KW"/>
</dbReference>
<feature type="binding site" evidence="13">
    <location>
        <position position="233"/>
    </location>
    <ligand>
        <name>ATP</name>
        <dbReference type="ChEBI" id="CHEBI:30616"/>
    </ligand>
</feature>
<evidence type="ECO:0000259" key="16">
    <source>
        <dbReference type="Pfam" id="PF04926"/>
    </source>
</evidence>
<evidence type="ECO:0000256" key="2">
    <source>
        <dbReference type="ARBA" id="ARBA00004123"/>
    </source>
</evidence>
<evidence type="ECO:0000256" key="3">
    <source>
        <dbReference type="ARBA" id="ARBA00010912"/>
    </source>
</evidence>
<feature type="compositionally biased region" description="Basic and acidic residues" evidence="15">
    <location>
        <begin position="488"/>
        <end position="498"/>
    </location>
</feature>
<dbReference type="AlphaFoldDB" id="A0AAN7XE79"/>
<evidence type="ECO:0000256" key="7">
    <source>
        <dbReference type="ARBA" id="ARBA00022741"/>
    </source>
</evidence>
<evidence type="ECO:0000256" key="10">
    <source>
        <dbReference type="ARBA" id="ARBA00023242"/>
    </source>
</evidence>
<dbReference type="GO" id="GO:0046872">
    <property type="term" value="F:metal ion binding"/>
    <property type="evidence" value="ECO:0007669"/>
    <property type="project" value="UniProtKB-KW"/>
</dbReference>
<keyword evidence="20" id="KW-1185">Reference proteome</keyword>
<evidence type="ECO:0000256" key="8">
    <source>
        <dbReference type="ARBA" id="ARBA00022840"/>
    </source>
</evidence>
<evidence type="ECO:0000313" key="19">
    <source>
        <dbReference type="EMBL" id="KAK5859110.1"/>
    </source>
</evidence>
<feature type="binding site" evidence="14">
    <location>
        <position position="163"/>
    </location>
    <ligand>
        <name>Mg(2+)</name>
        <dbReference type="ChEBI" id="CHEBI:18420"/>
        <label>2</label>
        <note>catalytic</note>
    </ligand>
</feature>
<protein>
    <recommendedName>
        <fullName evidence="12">Poly(A) polymerase</fullName>
        <ecNumber evidence="12">2.7.7.19</ecNumber>
    </recommendedName>
</protein>
<dbReference type="FunFam" id="1.10.1410.10:FF:000001">
    <property type="entry name" value="Putative poly(A) polymerase gamma"/>
    <property type="match status" value="1"/>
</dbReference>
<feature type="binding site" evidence="13">
    <location>
        <begin position="96"/>
        <end position="98"/>
    </location>
    <ligand>
        <name>ATP</name>
        <dbReference type="ChEBI" id="CHEBI:30616"/>
    </ligand>
</feature>
<keyword evidence="5 12" id="KW-0808">Transferase</keyword>
<gene>
    <name evidence="19" type="ORF">PBY51_003200</name>
</gene>
<comment type="similarity">
    <text evidence="3 12">Belongs to the poly(A) polymerase family.</text>
</comment>
<feature type="region of interest" description="Disordered" evidence="15">
    <location>
        <begin position="6"/>
        <end position="28"/>
    </location>
</feature>
<dbReference type="PIRSF" id="PIRSF018425">
    <property type="entry name" value="PolyA_polymerase"/>
    <property type="match status" value="1"/>
</dbReference>
<dbReference type="InterPro" id="IPR043519">
    <property type="entry name" value="NT_sf"/>
</dbReference>
<keyword evidence="10 12" id="KW-0539">Nucleus</keyword>
<dbReference type="GO" id="GO:1990817">
    <property type="term" value="F:poly(A) RNA polymerase activity"/>
    <property type="evidence" value="ECO:0007669"/>
    <property type="project" value="UniProtKB-UniRule"/>
</dbReference>
<dbReference type="GO" id="GO:0031123">
    <property type="term" value="P:RNA 3'-end processing"/>
    <property type="evidence" value="ECO:0007669"/>
    <property type="project" value="InterPro"/>
</dbReference>
<dbReference type="SUPFAM" id="SSF81631">
    <property type="entry name" value="PAP/OAS1 substrate-binding domain"/>
    <property type="match status" value="1"/>
</dbReference>
<evidence type="ECO:0000256" key="6">
    <source>
        <dbReference type="ARBA" id="ARBA00022723"/>
    </source>
</evidence>
<evidence type="ECO:0000259" key="17">
    <source>
        <dbReference type="Pfam" id="PF04928"/>
    </source>
</evidence>
<evidence type="ECO:0000256" key="11">
    <source>
        <dbReference type="ARBA" id="ARBA00048830"/>
    </source>
</evidence>
<organism evidence="19 20">
    <name type="scientific">Eleginops maclovinus</name>
    <name type="common">Patagonian blennie</name>
    <name type="synonym">Eleginus maclovinus</name>
    <dbReference type="NCBI Taxonomy" id="56733"/>
    <lineage>
        <taxon>Eukaryota</taxon>
        <taxon>Metazoa</taxon>
        <taxon>Chordata</taxon>
        <taxon>Craniata</taxon>
        <taxon>Vertebrata</taxon>
        <taxon>Euteleostomi</taxon>
        <taxon>Actinopterygii</taxon>
        <taxon>Neopterygii</taxon>
        <taxon>Teleostei</taxon>
        <taxon>Neoteleostei</taxon>
        <taxon>Acanthomorphata</taxon>
        <taxon>Eupercaria</taxon>
        <taxon>Perciformes</taxon>
        <taxon>Notothenioidei</taxon>
        <taxon>Eleginopidae</taxon>
        <taxon>Eleginops</taxon>
    </lineage>
</organism>
<feature type="domain" description="Poly(A) polymerase central" evidence="17">
    <location>
        <begin position="215"/>
        <end position="345"/>
    </location>
</feature>
<comment type="cofactor">
    <cofactor evidence="14">
        <name>Mg(2+)</name>
        <dbReference type="ChEBI" id="CHEBI:18420"/>
    </cofactor>
    <text evidence="14">Binds 2 magnesium ions. Also active with manganese.</text>
</comment>
<dbReference type="Gene3D" id="3.30.460.10">
    <property type="entry name" value="Beta Polymerase, domain 2"/>
    <property type="match status" value="1"/>
</dbReference>
<comment type="caution">
    <text evidence="19">The sequence shown here is derived from an EMBL/GenBank/DDBJ whole genome shotgun (WGS) entry which is preliminary data.</text>
</comment>
<dbReference type="SUPFAM" id="SSF55003">
    <property type="entry name" value="PAP/Archaeal CCA-adding enzyme, C-terminal domain"/>
    <property type="match status" value="1"/>
</dbReference>
<evidence type="ECO:0000259" key="18">
    <source>
        <dbReference type="Pfam" id="PF20750"/>
    </source>
</evidence>
<evidence type="ECO:0000313" key="20">
    <source>
        <dbReference type="Proteomes" id="UP001346869"/>
    </source>
</evidence>
<dbReference type="InterPro" id="IPR014492">
    <property type="entry name" value="PolyA_polymerase"/>
</dbReference>
<dbReference type="SUPFAM" id="SSF81301">
    <property type="entry name" value="Nucleotidyltransferase"/>
    <property type="match status" value="1"/>
</dbReference>
<feature type="region of interest" description="Disordered" evidence="15">
    <location>
        <begin position="480"/>
        <end position="576"/>
    </location>
</feature>
<dbReference type="PANTHER" id="PTHR10682:SF10">
    <property type="entry name" value="POLYNUCLEOTIDE ADENYLYLTRANSFERASE"/>
    <property type="match status" value="1"/>
</dbReference>
<feature type="binding site" evidence="14">
    <location>
        <position position="109"/>
    </location>
    <ligand>
        <name>Mg(2+)</name>
        <dbReference type="ChEBI" id="CHEBI:18420"/>
        <label>2</label>
        <note>catalytic</note>
    </ligand>
</feature>
<feature type="binding site" evidence="14">
    <location>
        <position position="111"/>
    </location>
    <ligand>
        <name>Mg(2+)</name>
        <dbReference type="ChEBI" id="CHEBI:18420"/>
        <label>2</label>
        <note>catalytic</note>
    </ligand>
</feature>
<dbReference type="GO" id="GO:0005634">
    <property type="term" value="C:nucleus"/>
    <property type="evidence" value="ECO:0007669"/>
    <property type="project" value="UniProtKB-SubCell"/>
</dbReference>
<dbReference type="GO" id="GO:0005524">
    <property type="term" value="F:ATP binding"/>
    <property type="evidence" value="ECO:0007669"/>
    <property type="project" value="UniProtKB-UniRule"/>
</dbReference>
<dbReference type="Gene3D" id="1.10.1410.10">
    <property type="match status" value="1"/>
</dbReference>